<dbReference type="RefSeq" id="WP_014350239.1">
    <property type="nucleotide sequence ID" value="NZ_JAAGVB010000008.1"/>
</dbReference>
<sequence length="309" mass="34083">MIDQPVPTNIPRRHLGCQLREIRQGAGLSIENMARLLGRGATTIQRLETGTASTIRMSDVEGICQFSNAEDELPRLKRLVAEIEAADDGLWHMDHDDRYENFATYLSLEASSTTMTQYQGVLCPGLLQTPDYARALARMSAMDPEEVELSAQVRATRQRRLTRSRDPLNLDVIIEESVLRRVVGSPALMADQVRKLADVPANVQLRVVPIGAPYPHSQLVAAYVILEPVGEQPVVHVEQMSGCLFYSRPETVMEYRRAHAAAQRVALSVSDSKLLLRRIAADHARAAAASRTRSGSSAPGVRPAVNVTR</sequence>
<dbReference type="InterPro" id="IPR043917">
    <property type="entry name" value="DUF5753"/>
</dbReference>
<evidence type="ECO:0000313" key="4">
    <source>
        <dbReference type="Proteomes" id="UP000471166"/>
    </source>
</evidence>
<organism evidence="3 4">
    <name type="scientific">Nocardia cyriacigeorgica</name>
    <dbReference type="NCBI Taxonomy" id="135487"/>
    <lineage>
        <taxon>Bacteria</taxon>
        <taxon>Bacillati</taxon>
        <taxon>Actinomycetota</taxon>
        <taxon>Actinomycetes</taxon>
        <taxon>Mycobacteriales</taxon>
        <taxon>Nocardiaceae</taxon>
        <taxon>Nocardia</taxon>
    </lineage>
</organism>
<dbReference type="AlphaFoldDB" id="A0A6P1CI53"/>
<gene>
    <name evidence="3" type="ORF">GV791_06945</name>
</gene>
<dbReference type="PROSITE" id="PS50943">
    <property type="entry name" value="HTH_CROC1"/>
    <property type="match status" value="1"/>
</dbReference>
<dbReference type="Proteomes" id="UP000471166">
    <property type="component" value="Unassembled WGS sequence"/>
</dbReference>
<feature type="region of interest" description="Disordered" evidence="1">
    <location>
        <begin position="287"/>
        <end position="309"/>
    </location>
</feature>
<reference evidence="3 4" key="1">
    <citation type="submission" date="2020-01" db="EMBL/GenBank/DDBJ databases">
        <title>Genetics and antimicrobial susceptibilities of Nocardia species isolated from the soil; a comparison with species isolated from humans.</title>
        <authorList>
            <person name="Carrasco G."/>
            <person name="Monzon S."/>
            <person name="Sansegundo M."/>
            <person name="Garcia E."/>
            <person name="Garrido N."/>
            <person name="Medina M.J."/>
            <person name="Villalon P."/>
            <person name="Ramirez-Arocha A.C."/>
            <person name="Jimenez P."/>
            <person name="Cuesta I."/>
            <person name="Valdezate S."/>
        </authorList>
    </citation>
    <scope>NUCLEOTIDE SEQUENCE [LARGE SCALE GENOMIC DNA]</scope>
    <source>
        <strain evidence="3 4">CNM20110626</strain>
    </source>
</reference>
<feature type="domain" description="HTH cro/C1-type" evidence="2">
    <location>
        <begin position="19"/>
        <end position="73"/>
    </location>
</feature>
<accession>A0A6P1CI53</accession>
<dbReference type="InterPro" id="IPR010982">
    <property type="entry name" value="Lambda_DNA-bd_dom_sf"/>
</dbReference>
<dbReference type="Pfam" id="PF13560">
    <property type="entry name" value="HTH_31"/>
    <property type="match status" value="1"/>
</dbReference>
<dbReference type="InterPro" id="IPR001387">
    <property type="entry name" value="Cro/C1-type_HTH"/>
</dbReference>
<feature type="compositionally biased region" description="Low complexity" evidence="1">
    <location>
        <begin position="287"/>
        <end position="298"/>
    </location>
</feature>
<dbReference type="OMA" id="RYENFAT"/>
<evidence type="ECO:0000256" key="1">
    <source>
        <dbReference type="SAM" id="MobiDB-lite"/>
    </source>
</evidence>
<evidence type="ECO:0000259" key="2">
    <source>
        <dbReference type="PROSITE" id="PS50943"/>
    </source>
</evidence>
<dbReference type="GO" id="GO:0003677">
    <property type="term" value="F:DNA binding"/>
    <property type="evidence" value="ECO:0007669"/>
    <property type="project" value="InterPro"/>
</dbReference>
<dbReference type="Pfam" id="PF19054">
    <property type="entry name" value="DUF5753"/>
    <property type="match status" value="1"/>
</dbReference>
<dbReference type="Gene3D" id="1.10.260.40">
    <property type="entry name" value="lambda repressor-like DNA-binding domains"/>
    <property type="match status" value="1"/>
</dbReference>
<name>A0A6P1CI53_9NOCA</name>
<evidence type="ECO:0000313" key="3">
    <source>
        <dbReference type="EMBL" id="NEW32299.1"/>
    </source>
</evidence>
<proteinExistence type="predicted"/>
<dbReference type="SUPFAM" id="SSF47413">
    <property type="entry name" value="lambda repressor-like DNA-binding domains"/>
    <property type="match status" value="1"/>
</dbReference>
<dbReference type="CDD" id="cd00093">
    <property type="entry name" value="HTH_XRE"/>
    <property type="match status" value="1"/>
</dbReference>
<dbReference type="EMBL" id="JAAGVB010000008">
    <property type="protein sequence ID" value="NEW32299.1"/>
    <property type="molecule type" value="Genomic_DNA"/>
</dbReference>
<protein>
    <submittedName>
        <fullName evidence="3">Helix-turn-helix domain-containing protein</fullName>
    </submittedName>
</protein>
<comment type="caution">
    <text evidence="3">The sequence shown here is derived from an EMBL/GenBank/DDBJ whole genome shotgun (WGS) entry which is preliminary data.</text>
</comment>